<feature type="domain" description="WW" evidence="5">
    <location>
        <begin position="125"/>
        <end position="158"/>
    </location>
</feature>
<evidence type="ECO:0000313" key="8">
    <source>
        <dbReference type="Proteomes" id="UP000694580"/>
    </source>
</evidence>
<evidence type="ECO:0000256" key="3">
    <source>
        <dbReference type="SAM" id="Coils"/>
    </source>
</evidence>
<dbReference type="RefSeq" id="XP_028826244.1">
    <property type="nucleotide sequence ID" value="XM_028970411.1"/>
</dbReference>
<dbReference type="CDD" id="cd00201">
    <property type="entry name" value="WW"/>
    <property type="match status" value="1"/>
</dbReference>
<dbReference type="InterPro" id="IPR002713">
    <property type="entry name" value="FF_domain"/>
</dbReference>
<feature type="domain" description="FF" evidence="6">
    <location>
        <begin position="535"/>
        <end position="590"/>
    </location>
</feature>
<dbReference type="GO" id="GO:0005634">
    <property type="term" value="C:nucleus"/>
    <property type="evidence" value="ECO:0007669"/>
    <property type="project" value="TreeGrafter"/>
</dbReference>
<proteinExistence type="predicted"/>
<dbReference type="FunFam" id="1.10.10.440:FF:000001">
    <property type="entry name" value="Transcription elongation regulator 1 like"/>
    <property type="match status" value="1"/>
</dbReference>
<feature type="compositionally biased region" description="Basic and acidic residues" evidence="4">
    <location>
        <begin position="395"/>
        <end position="415"/>
    </location>
</feature>
<feature type="domain" description="WW" evidence="5">
    <location>
        <begin position="360"/>
        <end position="389"/>
    </location>
</feature>
<dbReference type="SUPFAM" id="SSF51045">
    <property type="entry name" value="WW domain"/>
    <property type="match status" value="1"/>
</dbReference>
<accession>A0AAY4BEC2</accession>
<dbReference type="Pfam" id="PF01846">
    <property type="entry name" value="FF"/>
    <property type="match status" value="2"/>
</dbReference>
<dbReference type="Gene3D" id="2.20.70.10">
    <property type="match status" value="1"/>
</dbReference>
<dbReference type="InterPro" id="IPR001202">
    <property type="entry name" value="WW_dom"/>
</dbReference>
<evidence type="ECO:0000256" key="2">
    <source>
        <dbReference type="ARBA" id="ARBA00073866"/>
    </source>
</evidence>
<feature type="compositionally biased region" description="Basic and acidic residues" evidence="4">
    <location>
        <begin position="429"/>
        <end position="441"/>
    </location>
</feature>
<keyword evidence="8" id="KW-1185">Reference proteome</keyword>
<dbReference type="InterPro" id="IPR057565">
    <property type="entry name" value="WW_TCRG1_3rd"/>
</dbReference>
<dbReference type="Proteomes" id="UP000694580">
    <property type="component" value="Chromosome 2"/>
</dbReference>
<gene>
    <name evidence="7" type="primary">TCERG1L</name>
</gene>
<sequence length="606" mass="68448">MIPLPRVKSPQQLWQMGAEPPPWLWMMPSASRLCRVGAMAPPPFLISSRPPPLLQAVSSWQLSCDPFLPLVRIPSAAADPVLSQFSLPSVQWELSSRPQIVGFQPSSGVEILPVFPHVYHSVLHPHLGKGWVEKRVPDNKVYLNNTLALETTWMTPEEAGIFHRQEKPLLMTNQMTMSISRPGSASRNFNTLLVSPQRISGCPVDIKHMRSNRRIALAAAAVMAMESDVAQGPSACSAHPIHLLSLSPIKIPVLSFTTRGSGAGSAWRSLVGPMLPAKIARVTSLATPGVALMARHWKKRAATDKMNLDPVKRSCPGTIMVRTDEMLNDKNEEEAFTISVEEDNAPKHQRPVASAPVPGSPWCVVWTGDDRVFFFNPTMQLSVWEKPMDLKDRGDLNRIIEDPPHKRKKDSKDDSNSTSSDDDDDDDNEHSSKTKRNKVDESVDCAPGAEVQESKKTSGMSHGSHAALPLELRIAHFTDMLLERGVSAFSTWEKELHKVVFDPRYLLLSSEERKQIFDQFVKARIKEEYKEKKSKLQQAKEEFRKLLEESKITTRSTFKEFSEKYGRDQRFKLVQKKKDQELVFNQFIGALKKRDKENRMRLRKMR</sequence>
<dbReference type="Ensembl" id="ENSDCDT00010020184.1">
    <property type="protein sequence ID" value="ENSDCDP00010019082.1"/>
    <property type="gene ID" value="ENSDCDG00010008651.1"/>
</dbReference>
<feature type="domain" description="FF" evidence="6">
    <location>
        <begin position="470"/>
        <end position="523"/>
    </location>
</feature>
<protein>
    <recommendedName>
        <fullName evidence="2">Transcription elongation regulator 1-like protein</fullName>
    </recommendedName>
</protein>
<evidence type="ECO:0000256" key="4">
    <source>
        <dbReference type="SAM" id="MobiDB-lite"/>
    </source>
</evidence>
<dbReference type="AlphaFoldDB" id="A0AAY4BEC2"/>
<evidence type="ECO:0000313" key="7">
    <source>
        <dbReference type="Ensembl" id="ENSDCDP00010019082.1"/>
    </source>
</evidence>
<dbReference type="Pfam" id="PF23517">
    <property type="entry name" value="WW_TCERG1"/>
    <property type="match status" value="1"/>
</dbReference>
<dbReference type="GeneID" id="114784761"/>
<dbReference type="SMART" id="SM00456">
    <property type="entry name" value="WW"/>
    <property type="match status" value="2"/>
</dbReference>
<evidence type="ECO:0000259" key="5">
    <source>
        <dbReference type="PROSITE" id="PS50020"/>
    </source>
</evidence>
<reference evidence="7" key="2">
    <citation type="submission" date="2025-08" db="UniProtKB">
        <authorList>
            <consortium name="Ensembl"/>
        </authorList>
    </citation>
    <scope>IDENTIFICATION</scope>
</reference>
<dbReference type="InterPro" id="IPR036020">
    <property type="entry name" value="WW_dom_sf"/>
</dbReference>
<dbReference type="PANTHER" id="PTHR15377">
    <property type="entry name" value="TRANSCRIPTION ELONGATION REGULATOR 1"/>
    <property type="match status" value="1"/>
</dbReference>
<feature type="coiled-coil region" evidence="3">
    <location>
        <begin position="522"/>
        <end position="556"/>
    </location>
</feature>
<dbReference type="InterPro" id="IPR036517">
    <property type="entry name" value="FF_domain_sf"/>
</dbReference>
<dbReference type="Gene3D" id="1.10.10.440">
    <property type="entry name" value="FF domain"/>
    <property type="match status" value="2"/>
</dbReference>
<dbReference type="PROSITE" id="PS51676">
    <property type="entry name" value="FF"/>
    <property type="match status" value="2"/>
</dbReference>
<dbReference type="PANTHER" id="PTHR15377:SF5">
    <property type="entry name" value="TRANSCRIPTION ELONGATION REGULATOR 1-LIKE PROTEIN"/>
    <property type="match status" value="1"/>
</dbReference>
<reference evidence="7" key="3">
    <citation type="submission" date="2025-09" db="UniProtKB">
        <authorList>
            <consortium name="Ensembl"/>
        </authorList>
    </citation>
    <scope>IDENTIFICATION</scope>
</reference>
<dbReference type="SMART" id="SM00441">
    <property type="entry name" value="FF"/>
    <property type="match status" value="2"/>
</dbReference>
<name>A0AAY4BEC2_9TELE</name>
<dbReference type="GO" id="GO:0003712">
    <property type="term" value="F:transcription coregulator activity"/>
    <property type="evidence" value="ECO:0007669"/>
    <property type="project" value="TreeGrafter"/>
</dbReference>
<keyword evidence="3" id="KW-0175">Coiled coil</keyword>
<dbReference type="PROSITE" id="PS50020">
    <property type="entry name" value="WW_DOMAIN_2"/>
    <property type="match status" value="2"/>
</dbReference>
<evidence type="ECO:0000256" key="1">
    <source>
        <dbReference type="ARBA" id="ARBA00022737"/>
    </source>
</evidence>
<dbReference type="GeneTree" id="ENSGT00940000160593"/>
<organism evidence="7 8">
    <name type="scientific">Denticeps clupeoides</name>
    <name type="common">denticle herring</name>
    <dbReference type="NCBI Taxonomy" id="299321"/>
    <lineage>
        <taxon>Eukaryota</taxon>
        <taxon>Metazoa</taxon>
        <taxon>Chordata</taxon>
        <taxon>Craniata</taxon>
        <taxon>Vertebrata</taxon>
        <taxon>Euteleostomi</taxon>
        <taxon>Actinopterygii</taxon>
        <taxon>Neopterygii</taxon>
        <taxon>Teleostei</taxon>
        <taxon>Clupei</taxon>
        <taxon>Clupeiformes</taxon>
        <taxon>Denticipitoidei</taxon>
        <taxon>Denticipitidae</taxon>
        <taxon>Denticeps</taxon>
    </lineage>
</organism>
<dbReference type="FunFam" id="2.20.70.10:FF:000049">
    <property type="entry name" value="Transcription elongation regulator 1-like"/>
    <property type="match status" value="1"/>
</dbReference>
<reference evidence="7 8" key="1">
    <citation type="submission" date="2020-06" db="EMBL/GenBank/DDBJ databases">
        <authorList>
            <consortium name="Wellcome Sanger Institute Data Sharing"/>
        </authorList>
    </citation>
    <scope>NUCLEOTIDE SEQUENCE [LARGE SCALE GENOMIC DNA]</scope>
</reference>
<feature type="region of interest" description="Disordered" evidence="4">
    <location>
        <begin position="395"/>
        <end position="463"/>
    </location>
</feature>
<evidence type="ECO:0000259" key="6">
    <source>
        <dbReference type="PROSITE" id="PS51676"/>
    </source>
</evidence>
<dbReference type="GO" id="GO:0070063">
    <property type="term" value="F:RNA polymerase binding"/>
    <property type="evidence" value="ECO:0007669"/>
    <property type="project" value="InterPro"/>
</dbReference>
<dbReference type="SUPFAM" id="SSF81698">
    <property type="entry name" value="FF domain"/>
    <property type="match status" value="2"/>
</dbReference>
<dbReference type="InterPro" id="IPR045148">
    <property type="entry name" value="TCRG1-like"/>
</dbReference>
<keyword evidence="1" id="KW-0677">Repeat</keyword>
<dbReference type="FunFam" id="1.10.10.440:FF:000004">
    <property type="entry name" value="Transcription elongation regulator 1 like"/>
    <property type="match status" value="1"/>
</dbReference>